<dbReference type="EMBL" id="BAABHS010000013">
    <property type="protein sequence ID" value="GAA4970693.1"/>
    <property type="molecule type" value="Genomic_DNA"/>
</dbReference>
<accession>A0ABP9HHP4</accession>
<evidence type="ECO:0008006" key="3">
    <source>
        <dbReference type="Google" id="ProtNLM"/>
    </source>
</evidence>
<dbReference type="InterPro" id="IPR036736">
    <property type="entry name" value="ACP-like_sf"/>
</dbReference>
<dbReference type="SUPFAM" id="SSF47336">
    <property type="entry name" value="ACP-like"/>
    <property type="match status" value="1"/>
</dbReference>
<evidence type="ECO:0000313" key="1">
    <source>
        <dbReference type="EMBL" id="GAA4970693.1"/>
    </source>
</evidence>
<dbReference type="Gene3D" id="1.10.1200.10">
    <property type="entry name" value="ACP-like"/>
    <property type="match status" value="1"/>
</dbReference>
<protein>
    <recommendedName>
        <fullName evidence="3">Acyl carrier protein</fullName>
    </recommendedName>
</protein>
<keyword evidence="2" id="KW-1185">Reference proteome</keyword>
<organism evidence="1 2">
    <name type="scientific">Yinghuangia aomiensis</name>
    <dbReference type="NCBI Taxonomy" id="676205"/>
    <lineage>
        <taxon>Bacteria</taxon>
        <taxon>Bacillati</taxon>
        <taxon>Actinomycetota</taxon>
        <taxon>Actinomycetes</taxon>
        <taxon>Kitasatosporales</taxon>
        <taxon>Streptomycetaceae</taxon>
        <taxon>Yinghuangia</taxon>
    </lineage>
</organism>
<dbReference type="Proteomes" id="UP001500466">
    <property type="component" value="Unassembled WGS sequence"/>
</dbReference>
<dbReference type="RefSeq" id="WP_345676962.1">
    <property type="nucleotide sequence ID" value="NZ_BAABHS010000013.1"/>
</dbReference>
<reference evidence="2" key="1">
    <citation type="journal article" date="2019" name="Int. J. Syst. Evol. Microbiol.">
        <title>The Global Catalogue of Microorganisms (GCM) 10K type strain sequencing project: providing services to taxonomists for standard genome sequencing and annotation.</title>
        <authorList>
            <consortium name="The Broad Institute Genomics Platform"/>
            <consortium name="The Broad Institute Genome Sequencing Center for Infectious Disease"/>
            <person name="Wu L."/>
            <person name="Ma J."/>
        </authorList>
    </citation>
    <scope>NUCLEOTIDE SEQUENCE [LARGE SCALE GENOMIC DNA]</scope>
    <source>
        <strain evidence="2">JCM 17986</strain>
    </source>
</reference>
<name>A0ABP9HHP4_9ACTN</name>
<gene>
    <name evidence="1" type="ORF">GCM10023205_40430</name>
</gene>
<comment type="caution">
    <text evidence="1">The sequence shown here is derived from an EMBL/GenBank/DDBJ whole genome shotgun (WGS) entry which is preliminary data.</text>
</comment>
<evidence type="ECO:0000313" key="2">
    <source>
        <dbReference type="Proteomes" id="UP001500466"/>
    </source>
</evidence>
<proteinExistence type="predicted"/>
<sequence>MSTTTDDSTTKDGATTRDRLKGVFAYALDLDPSVRIEELRYREIDKWDSLGHMALVAAIEDEFGVQFDTDQVIEMSGFKVAYDMLRGMGLGD</sequence>